<name>A0A8X6J9F8_TRICU</name>
<comment type="caution">
    <text evidence="1">The sequence shown here is derived from an EMBL/GenBank/DDBJ whole genome shotgun (WGS) entry which is preliminary data.</text>
</comment>
<sequence>MKSFIRPRQRSRKSVKHIFGLEITVAYKECILSLLEFISTRVARIQVTKIRTGDQWLQEGQIDRQEGFHHPRPVTERKDYVLRMIRMGCSAI</sequence>
<evidence type="ECO:0000313" key="2">
    <source>
        <dbReference type="Proteomes" id="UP000887116"/>
    </source>
</evidence>
<evidence type="ECO:0000313" key="1">
    <source>
        <dbReference type="EMBL" id="GFQ97575.1"/>
    </source>
</evidence>
<organism evidence="1 2">
    <name type="scientific">Trichonephila clavata</name>
    <name type="common">Joro spider</name>
    <name type="synonym">Nephila clavata</name>
    <dbReference type="NCBI Taxonomy" id="2740835"/>
    <lineage>
        <taxon>Eukaryota</taxon>
        <taxon>Metazoa</taxon>
        <taxon>Ecdysozoa</taxon>
        <taxon>Arthropoda</taxon>
        <taxon>Chelicerata</taxon>
        <taxon>Arachnida</taxon>
        <taxon>Araneae</taxon>
        <taxon>Araneomorphae</taxon>
        <taxon>Entelegynae</taxon>
        <taxon>Araneoidea</taxon>
        <taxon>Nephilidae</taxon>
        <taxon>Trichonephila</taxon>
    </lineage>
</organism>
<dbReference type="EMBL" id="BMAO01024761">
    <property type="protein sequence ID" value="GFQ97575.1"/>
    <property type="molecule type" value="Genomic_DNA"/>
</dbReference>
<keyword evidence="2" id="KW-1185">Reference proteome</keyword>
<gene>
    <name evidence="1" type="ORF">TNCT_616151</name>
</gene>
<dbReference type="AlphaFoldDB" id="A0A8X6J9F8"/>
<accession>A0A8X6J9F8</accession>
<proteinExistence type="predicted"/>
<dbReference type="Proteomes" id="UP000887116">
    <property type="component" value="Unassembled WGS sequence"/>
</dbReference>
<reference evidence="1" key="1">
    <citation type="submission" date="2020-07" db="EMBL/GenBank/DDBJ databases">
        <title>Multicomponent nature underlies the extraordinary mechanical properties of spider dragline silk.</title>
        <authorList>
            <person name="Kono N."/>
            <person name="Nakamura H."/>
            <person name="Mori M."/>
            <person name="Yoshida Y."/>
            <person name="Ohtoshi R."/>
            <person name="Malay A.D."/>
            <person name="Moran D.A.P."/>
            <person name="Tomita M."/>
            <person name="Numata K."/>
            <person name="Arakawa K."/>
        </authorList>
    </citation>
    <scope>NUCLEOTIDE SEQUENCE</scope>
</reference>
<protein>
    <submittedName>
        <fullName evidence="1">Uncharacterized protein</fullName>
    </submittedName>
</protein>